<organism evidence="1 2">
    <name type="scientific">Kordia periserrulae</name>
    <dbReference type="NCBI Taxonomy" id="701523"/>
    <lineage>
        <taxon>Bacteria</taxon>
        <taxon>Pseudomonadati</taxon>
        <taxon>Bacteroidota</taxon>
        <taxon>Flavobacteriia</taxon>
        <taxon>Flavobacteriales</taxon>
        <taxon>Flavobacteriaceae</taxon>
        <taxon>Kordia</taxon>
    </lineage>
</organism>
<comment type="caution">
    <text evidence="1">The sequence shown here is derived from an EMBL/GenBank/DDBJ whole genome shotgun (WGS) entry which is preliminary data.</text>
</comment>
<gene>
    <name evidence="1" type="ORF">C8N46_101668</name>
</gene>
<evidence type="ECO:0000313" key="1">
    <source>
        <dbReference type="EMBL" id="PTX64058.1"/>
    </source>
</evidence>
<dbReference type="OrthoDB" id="9762853at2"/>
<keyword evidence="2" id="KW-1185">Reference proteome</keyword>
<name>A0A2T6C6V8_9FLAO</name>
<dbReference type="Proteomes" id="UP000244090">
    <property type="component" value="Unassembled WGS sequence"/>
</dbReference>
<evidence type="ECO:0000313" key="2">
    <source>
        <dbReference type="Proteomes" id="UP000244090"/>
    </source>
</evidence>
<proteinExistence type="predicted"/>
<protein>
    <submittedName>
        <fullName evidence="1">Uncharacterized protein</fullName>
    </submittedName>
</protein>
<accession>A0A2T6C6V8</accession>
<reference evidence="1 2" key="1">
    <citation type="submission" date="2018-04" db="EMBL/GenBank/DDBJ databases">
        <title>Genomic Encyclopedia of Archaeal and Bacterial Type Strains, Phase II (KMG-II): from individual species to whole genera.</title>
        <authorList>
            <person name="Goeker M."/>
        </authorList>
    </citation>
    <scope>NUCLEOTIDE SEQUENCE [LARGE SCALE GENOMIC DNA]</scope>
    <source>
        <strain evidence="1 2">DSM 25731</strain>
    </source>
</reference>
<dbReference type="EMBL" id="QBKT01000001">
    <property type="protein sequence ID" value="PTX64058.1"/>
    <property type="molecule type" value="Genomic_DNA"/>
</dbReference>
<dbReference type="RefSeq" id="WP_108113401.1">
    <property type="nucleotide sequence ID" value="NZ_QBKT01000001.1"/>
</dbReference>
<sequence length="1568" mass="176512">MSPFNQHTALLSLENALVPNSRLVDSRTEMDNLRLLVDFASLFNFYDQNNKINGTWSPFLLKDPVFLVASIAKTTFQKAYSLFINTCLQLEKALQTDVNTSFISNGFNQLFNQLTYVFRTIERWTYYMQQSDMTYNLKTYVIQQVKEKQSALLWAVLALQTDLNLNKIIPNMAPVDTYLYKDYDQKIWKDSKGKEPYWKLLNLQFSPEHDVVYYFFKDVIILVKELWTVLKEPFSKITEAVFSLIKKVFTALVSTLKIMFEKATTIFEKVVKLVDEVFAFLDNIIQKIIHSLKEKLQNFKASSQETDTISTLVSNLQTVQNSLKNETDSVSFENIQTVIQKIEALVTKVAAFVLKFGKWFFEIVVELVEIIANTIADTVKEIYKLLKEIIQTISTKQVRLDIFNGLKGTGKSLFTFYSKCISYAGTELKTLQEVPGHFPDTILLRTFTNLMKIYQKQFNSLAEKHLHFYYHDILKQTPNSVSPDSVFACSNLAKKTATYQLNENTIFLAGTDANKQPILFETTNKTSLNPAKIVNSYVLSQPTIADNTQLYLEKLAPVNVVAKNEAGAIASWKTFGSSLTPQGTPQELAMTFGSPMFYMTEAKKRTITLSFTFSNCEEINFSQPDFTLYLSTKKDWFKVPVPTNTSDVIVANQIQITLQPTDPIIEAFTKNPDGYSCEWPLLKIVFPNYDSTYASLEISTLDITVHSEELQNFQLYNDFGQLNPKKPFQLLGGAPKVNESFMIGNAEIFSKPLQNVNIQLTWNPFAPNFNFADYYKEYNDYLKDKYSGEPLDVEALLKKLKAIETPQDNFITTIINKENTLFTSLKKAGVSVSDATNLITTNITEITSEVSAQTKTLNKSSSTFHTLVTEIITDNTNMERSITSELNTLKNTITTAKKIDAATVDATAQSITNKINSTKNSVDERLLEKENSLLSSMNSQKKSLFQKFTSLFKKHKNTPLLEIDTFQFSNNSFFINFQQLKNGVWTTIETAITKKNQEGEAVTKEITSVPLFSVTDSKLAPTKELQFLELNTNPTAVDATLQKVPLQLTETTATGFIKMKLFVPNYGFGTDLYPKVVAAIALYNAQIIAEKIKDSDDKQTLVAPPNIPFVPTVSAFTGSYTAQVSYDFSKATQDYPLQCFYNTPFANFKVFDTNLDENILAENTTIGVSPKRDASGKIIPLKTLPFLPTIAYKGALFLELQDVIAPAKVSFYVELARAYTEQKLTPNTVSYSYLSTDGWKLLTSIEDGTNNFTCSGIITIAIPSDITTNHDTFSGTNYWISIATNDNLDSFPETSFLNTNGFTLQRILAEKDFSTKTPQIAANTITSPQTAIPAIAATMQPFASFDGKAAETNMQMNSRVSTRLKTKDRLVTFEDFFNAIRLEFPSVYYSKTVYNKSEKQAYTYVVKRVADVTDTNAFEPLLSECKELKIQEYITDRTSPFVTVSVSNFELKYVKITATIQVQPEEDVTTVAKDVNNGINLFLAPWITSAQSQIIIDQGLNTAQLATFINSYATVLDVNDISFQIGTKDFSTGEITYGDAMQEVAATDGIVLVPSLNNTTKNSTITYQ</sequence>